<sequence>MAIPTVTRLGASALLLALSGVNAENPFSIDTDADIRTSAALLAHDTMVYYKGNLTGETPGLLPGPPPTGDYYWWQSGALWGTLIDYWQLTGDSSYNNVIIQGMMHQVGQNNDFQPRNISASQGNDDQAFWGMAALQAAELDFPSPPSDQPQWLALAQAVFDAQTARRDEECGGGLRWQIAMTNVGYDYKNTISNACFFNMGARLARYTGNETYSKLAGETWDWIQSVGFISDKGDVYDGAFVDGDCTDINKAQFSYSAAILVQGAAFMWNITEDQAWKDRLEGLLDRTLEVFFRDDGVAYEASCEPQNTCTTDMYSFKGFLHRWLAQASQVAPFIADKVTPILRSSTEAAIKQCTGGDSGRECGFSWSSGKFDGNTGAGQEMNVLAAVSSLLAPGKGGPSTEDSSAGTGNGDGTGNGSDGTSDGDDAGNGSGLLRGPGFWISSFVAFSYFFVRF</sequence>
<dbReference type="InterPro" id="IPR014480">
    <property type="entry name" value="Mannan-1_6-alpha_mannosidase"/>
</dbReference>
<keyword evidence="14" id="KW-1185">Reference proteome</keyword>
<comment type="catalytic activity">
    <reaction evidence="1 10">
        <text>Random hydrolysis of (1-&gt;6)-alpha-D-mannosidic linkages in unbranched (1-&gt;6)-mannans.</text>
        <dbReference type="EC" id="3.2.1.101"/>
    </reaction>
</comment>
<evidence type="ECO:0000256" key="4">
    <source>
        <dbReference type="ARBA" id="ARBA00012350"/>
    </source>
</evidence>
<keyword evidence="7" id="KW-0472">Membrane</keyword>
<dbReference type="GO" id="GO:0009272">
    <property type="term" value="P:fungal-type cell wall biogenesis"/>
    <property type="evidence" value="ECO:0007669"/>
    <property type="project" value="TreeGrafter"/>
</dbReference>
<dbReference type="Proteomes" id="UP001187682">
    <property type="component" value="Unassembled WGS sequence"/>
</dbReference>
<evidence type="ECO:0000256" key="5">
    <source>
        <dbReference type="ARBA" id="ARBA00022729"/>
    </source>
</evidence>
<feature type="chain" id="PRO_5042254174" description="Mannan endo-1,6-alpha-mannosidase" evidence="12">
    <location>
        <begin position="24"/>
        <end position="454"/>
    </location>
</feature>
<dbReference type="PANTHER" id="PTHR12145:SF36">
    <property type="entry name" value="MANNAN ENDO-1,6-ALPHA-MANNOSIDASE DCW1"/>
    <property type="match status" value="1"/>
</dbReference>
<evidence type="ECO:0000256" key="10">
    <source>
        <dbReference type="PIRNR" id="PIRNR016302"/>
    </source>
</evidence>
<dbReference type="AlphaFoldDB" id="A0AAE8MZ98"/>
<feature type="signal peptide" evidence="12">
    <location>
        <begin position="1"/>
        <end position="23"/>
    </location>
</feature>
<comment type="similarity">
    <text evidence="3 10">Belongs to the glycosyl hydrolase 76 family.</text>
</comment>
<dbReference type="GO" id="GO:0012505">
    <property type="term" value="C:endomembrane system"/>
    <property type="evidence" value="ECO:0007669"/>
    <property type="project" value="UniProtKB-SubCell"/>
</dbReference>
<feature type="compositionally biased region" description="Gly residues" evidence="11">
    <location>
        <begin position="408"/>
        <end position="418"/>
    </location>
</feature>
<name>A0AAE8MZ98_9PEZI</name>
<keyword evidence="6 10" id="KW-0378">Hydrolase</keyword>
<dbReference type="EC" id="3.2.1.101" evidence="4 10"/>
<organism evidence="13 14">
    <name type="scientific">Cephalotrichum gorgonifer</name>
    <dbReference type="NCBI Taxonomy" id="2041049"/>
    <lineage>
        <taxon>Eukaryota</taxon>
        <taxon>Fungi</taxon>
        <taxon>Dikarya</taxon>
        <taxon>Ascomycota</taxon>
        <taxon>Pezizomycotina</taxon>
        <taxon>Sordariomycetes</taxon>
        <taxon>Hypocreomycetidae</taxon>
        <taxon>Microascales</taxon>
        <taxon>Microascaceae</taxon>
        <taxon>Cephalotrichum</taxon>
    </lineage>
</organism>
<dbReference type="GO" id="GO:0008496">
    <property type="term" value="F:mannan endo-1,6-alpha-mannosidase activity"/>
    <property type="evidence" value="ECO:0007669"/>
    <property type="project" value="UniProtKB-UniRule"/>
</dbReference>
<comment type="caution">
    <text evidence="13">The sequence shown here is derived from an EMBL/GenBank/DDBJ whole genome shotgun (WGS) entry which is preliminary data.</text>
</comment>
<dbReference type="InterPro" id="IPR005198">
    <property type="entry name" value="Glyco_hydro_76"/>
</dbReference>
<proteinExistence type="inferred from homology"/>
<feature type="region of interest" description="Disordered" evidence="11">
    <location>
        <begin position="393"/>
        <end position="429"/>
    </location>
</feature>
<evidence type="ECO:0000256" key="1">
    <source>
        <dbReference type="ARBA" id="ARBA00001452"/>
    </source>
</evidence>
<gene>
    <name evidence="13" type="ORF">DNG_05197</name>
</gene>
<dbReference type="PIRSF" id="PIRSF016302">
    <property type="entry name" value="Man_a_manosd"/>
    <property type="match status" value="1"/>
</dbReference>
<keyword evidence="9 10" id="KW-0326">Glycosidase</keyword>
<dbReference type="EMBL" id="ONZQ02000006">
    <property type="protein sequence ID" value="SPO02524.1"/>
    <property type="molecule type" value="Genomic_DNA"/>
</dbReference>
<reference evidence="13" key="1">
    <citation type="submission" date="2018-03" db="EMBL/GenBank/DDBJ databases">
        <authorList>
            <person name="Guldener U."/>
        </authorList>
    </citation>
    <scope>NUCLEOTIDE SEQUENCE</scope>
</reference>
<evidence type="ECO:0000313" key="14">
    <source>
        <dbReference type="Proteomes" id="UP001187682"/>
    </source>
</evidence>
<dbReference type="GO" id="GO:0016052">
    <property type="term" value="P:carbohydrate catabolic process"/>
    <property type="evidence" value="ECO:0007669"/>
    <property type="project" value="InterPro"/>
</dbReference>
<evidence type="ECO:0000256" key="9">
    <source>
        <dbReference type="ARBA" id="ARBA00023295"/>
    </source>
</evidence>
<dbReference type="Pfam" id="PF03663">
    <property type="entry name" value="Glyco_hydro_76"/>
    <property type="match status" value="1"/>
</dbReference>
<evidence type="ECO:0000256" key="8">
    <source>
        <dbReference type="ARBA" id="ARBA00023180"/>
    </source>
</evidence>
<dbReference type="PANTHER" id="PTHR12145">
    <property type="entry name" value="MANNAN ENDO-1,6-ALPHA-MANNOSIDASE DCW1"/>
    <property type="match status" value="1"/>
</dbReference>
<dbReference type="InterPro" id="IPR008928">
    <property type="entry name" value="6-hairpin_glycosidase_sf"/>
</dbReference>
<dbReference type="SUPFAM" id="SSF48208">
    <property type="entry name" value="Six-hairpin glycosidases"/>
    <property type="match status" value="1"/>
</dbReference>
<evidence type="ECO:0000256" key="6">
    <source>
        <dbReference type="ARBA" id="ARBA00022801"/>
    </source>
</evidence>
<comment type="subcellular location">
    <subcellularLocation>
        <location evidence="2">Endomembrane system</location>
    </subcellularLocation>
</comment>
<evidence type="ECO:0000256" key="11">
    <source>
        <dbReference type="SAM" id="MobiDB-lite"/>
    </source>
</evidence>
<dbReference type="FunFam" id="1.50.10.20:FF:000006">
    <property type="entry name" value="Mannan endo-1,6-alpha-mannosidase"/>
    <property type="match status" value="1"/>
</dbReference>
<evidence type="ECO:0000256" key="7">
    <source>
        <dbReference type="ARBA" id="ARBA00023136"/>
    </source>
</evidence>
<keyword evidence="5 12" id="KW-0732">Signal</keyword>
<evidence type="ECO:0000256" key="12">
    <source>
        <dbReference type="SAM" id="SignalP"/>
    </source>
</evidence>
<keyword evidence="8" id="KW-0325">Glycoprotein</keyword>
<evidence type="ECO:0000256" key="3">
    <source>
        <dbReference type="ARBA" id="ARBA00009699"/>
    </source>
</evidence>
<accession>A0AAE8MZ98</accession>
<dbReference type="Gene3D" id="1.50.10.20">
    <property type="match status" value="1"/>
</dbReference>
<protein>
    <recommendedName>
        <fullName evidence="4 10">Mannan endo-1,6-alpha-mannosidase</fullName>
        <ecNumber evidence="4 10">3.2.1.101</ecNumber>
    </recommendedName>
</protein>
<evidence type="ECO:0000256" key="2">
    <source>
        <dbReference type="ARBA" id="ARBA00004308"/>
    </source>
</evidence>
<evidence type="ECO:0000313" key="13">
    <source>
        <dbReference type="EMBL" id="SPO02524.1"/>
    </source>
</evidence>